<dbReference type="InterPro" id="IPR051205">
    <property type="entry name" value="UbiH/COQ6_monooxygenase"/>
</dbReference>
<evidence type="ECO:0000313" key="5">
    <source>
        <dbReference type="EMBL" id="KAK8164546.1"/>
    </source>
</evidence>
<dbReference type="PRINTS" id="PR00420">
    <property type="entry name" value="RNGMNOXGNASE"/>
</dbReference>
<organism evidence="5 6">
    <name type="scientific">Phyllosticta citrichinensis</name>
    <dbReference type="NCBI Taxonomy" id="1130410"/>
    <lineage>
        <taxon>Eukaryota</taxon>
        <taxon>Fungi</taxon>
        <taxon>Dikarya</taxon>
        <taxon>Ascomycota</taxon>
        <taxon>Pezizomycotina</taxon>
        <taxon>Dothideomycetes</taxon>
        <taxon>Dothideomycetes incertae sedis</taxon>
        <taxon>Botryosphaeriales</taxon>
        <taxon>Phyllostictaceae</taxon>
        <taxon>Phyllosticta</taxon>
    </lineage>
</organism>
<dbReference type="Pfam" id="PF01494">
    <property type="entry name" value="FAD_binding_3"/>
    <property type="match status" value="1"/>
</dbReference>
<feature type="domain" description="FAD-binding" evidence="4">
    <location>
        <begin position="6"/>
        <end position="376"/>
    </location>
</feature>
<sequence>MPIKHITIVGAGPSGLLLALMLLRNPNNPSITPPRITIIEALDLRGDTRPRAAYYGPSAVPEMMRAGILDEIKRRGYVPRWMTWKKLWSAERAAAFKDTAREAEGGAELLGMLDLDCGWDRQACLPLDALSRLIREEVETEVSRGLCECEIRWCEKVVAIGEEGERAWVDTEAVEGDGDAQGGEKPRKRYYSDYVVGCDGASSTVRRLMFGENNFPGMTWDKQIVATNVHYDFSRWGYHDIQFFIHPEHWHMVARLTAGEYWRVSYGEHSGLSHDELVARCPAKFAAMFPDHPSPADYKITGFSPYKVHQRLAPAMRRGRFVLAADAGHVCNPFGGLGLTGGIVDVGGLYDCLAGIHEGVADEAILDTYSDVRRQKYLDVTDPVSRENIRRLFDQDPEQASEKDEFIKLINRAAVDKKTREELNDVSFISLFVSFVHLFSAGIVTDKLHTVHARHQVRLYAALQTRQRVRRECRKALDPRRCI</sequence>
<gene>
    <name evidence="5" type="ORF">IWX90DRAFT_386845</name>
</gene>
<evidence type="ECO:0000313" key="6">
    <source>
        <dbReference type="Proteomes" id="UP001456524"/>
    </source>
</evidence>
<dbReference type="Proteomes" id="UP001456524">
    <property type="component" value="Unassembled WGS sequence"/>
</dbReference>
<dbReference type="Gene3D" id="3.30.70.2450">
    <property type="match status" value="1"/>
</dbReference>
<dbReference type="Gene3D" id="3.50.50.60">
    <property type="entry name" value="FAD/NAD(P)-binding domain"/>
    <property type="match status" value="1"/>
</dbReference>
<keyword evidence="3" id="KW-0560">Oxidoreductase</keyword>
<evidence type="ECO:0000256" key="1">
    <source>
        <dbReference type="ARBA" id="ARBA00022630"/>
    </source>
</evidence>
<keyword evidence="2" id="KW-0274">FAD</keyword>
<proteinExistence type="predicted"/>
<keyword evidence="6" id="KW-1185">Reference proteome</keyword>
<dbReference type="InterPro" id="IPR002938">
    <property type="entry name" value="FAD-bd"/>
</dbReference>
<dbReference type="EMBL" id="JBBWUH010000006">
    <property type="protein sequence ID" value="KAK8164546.1"/>
    <property type="molecule type" value="Genomic_DNA"/>
</dbReference>
<evidence type="ECO:0000256" key="3">
    <source>
        <dbReference type="ARBA" id="ARBA00023002"/>
    </source>
</evidence>
<comment type="caution">
    <text evidence="5">The sequence shown here is derived from an EMBL/GenBank/DDBJ whole genome shotgun (WGS) entry which is preliminary data.</text>
</comment>
<name>A0ABR1XS71_9PEZI</name>
<keyword evidence="1" id="KW-0285">Flavoprotein</keyword>
<evidence type="ECO:0000259" key="4">
    <source>
        <dbReference type="Pfam" id="PF01494"/>
    </source>
</evidence>
<dbReference type="InterPro" id="IPR036188">
    <property type="entry name" value="FAD/NAD-bd_sf"/>
</dbReference>
<accession>A0ABR1XS71</accession>
<evidence type="ECO:0000256" key="2">
    <source>
        <dbReference type="ARBA" id="ARBA00022827"/>
    </source>
</evidence>
<protein>
    <recommendedName>
        <fullName evidence="4">FAD-binding domain-containing protein</fullName>
    </recommendedName>
</protein>
<dbReference type="SUPFAM" id="SSF51905">
    <property type="entry name" value="FAD/NAD(P)-binding domain"/>
    <property type="match status" value="1"/>
</dbReference>
<dbReference type="PANTHER" id="PTHR43876">
    <property type="entry name" value="UBIQUINONE BIOSYNTHESIS MONOOXYGENASE COQ6, MITOCHONDRIAL"/>
    <property type="match status" value="1"/>
</dbReference>
<dbReference type="PANTHER" id="PTHR43876:SF18">
    <property type="entry name" value="PUTATIVE (AFU_ORTHOLOGUE AFUA_3G09540)-RELATED"/>
    <property type="match status" value="1"/>
</dbReference>
<reference evidence="5 6" key="1">
    <citation type="journal article" date="2022" name="G3 (Bethesda)">
        <title>Enemy or ally: a genomic approach to elucidate the lifestyle of Phyllosticta citrichinaensis.</title>
        <authorList>
            <person name="Buijs V.A."/>
            <person name="Groenewald J.Z."/>
            <person name="Haridas S."/>
            <person name="LaButti K.M."/>
            <person name="Lipzen A."/>
            <person name="Martin F.M."/>
            <person name="Barry K."/>
            <person name="Grigoriev I.V."/>
            <person name="Crous P.W."/>
            <person name="Seidl M.F."/>
        </authorList>
    </citation>
    <scope>NUCLEOTIDE SEQUENCE [LARGE SCALE GENOMIC DNA]</scope>
    <source>
        <strain evidence="5 6">CBS 129764</strain>
    </source>
</reference>